<proteinExistence type="predicted"/>
<evidence type="ECO:0000313" key="1">
    <source>
        <dbReference type="EnsemblPlants" id="TuG1812G0200002423.01.T01.cds380064"/>
    </source>
</evidence>
<accession>A0A8R7TG96</accession>
<evidence type="ECO:0000313" key="2">
    <source>
        <dbReference type="Proteomes" id="UP000015106"/>
    </source>
</evidence>
<dbReference type="Gramene" id="TuG1812G0200002423.01.T01">
    <property type="protein sequence ID" value="TuG1812G0200002423.01.T01.cds380064"/>
    <property type="gene ID" value="TuG1812G0200002423.01"/>
</dbReference>
<organism evidence="1 2">
    <name type="scientific">Triticum urartu</name>
    <name type="common">Red wild einkorn</name>
    <name type="synonym">Crithodium urartu</name>
    <dbReference type="NCBI Taxonomy" id="4572"/>
    <lineage>
        <taxon>Eukaryota</taxon>
        <taxon>Viridiplantae</taxon>
        <taxon>Streptophyta</taxon>
        <taxon>Embryophyta</taxon>
        <taxon>Tracheophyta</taxon>
        <taxon>Spermatophyta</taxon>
        <taxon>Magnoliopsida</taxon>
        <taxon>Liliopsida</taxon>
        <taxon>Poales</taxon>
        <taxon>Poaceae</taxon>
        <taxon>BOP clade</taxon>
        <taxon>Pooideae</taxon>
        <taxon>Triticodae</taxon>
        <taxon>Triticeae</taxon>
        <taxon>Triticinae</taxon>
        <taxon>Triticum</taxon>
    </lineage>
</organism>
<dbReference type="AlphaFoldDB" id="A0A8R7TG96"/>
<reference evidence="1" key="3">
    <citation type="submission" date="2022-06" db="UniProtKB">
        <authorList>
            <consortium name="EnsemblPlants"/>
        </authorList>
    </citation>
    <scope>IDENTIFICATION</scope>
</reference>
<reference evidence="1" key="2">
    <citation type="submission" date="2018-03" db="EMBL/GenBank/DDBJ databases">
        <title>The Triticum urartu genome reveals the dynamic nature of wheat genome evolution.</title>
        <authorList>
            <person name="Ling H."/>
            <person name="Ma B."/>
            <person name="Shi X."/>
            <person name="Liu H."/>
            <person name="Dong L."/>
            <person name="Sun H."/>
            <person name="Cao Y."/>
            <person name="Gao Q."/>
            <person name="Zheng S."/>
            <person name="Li Y."/>
            <person name="Yu Y."/>
            <person name="Du H."/>
            <person name="Qi M."/>
            <person name="Li Y."/>
            <person name="Yu H."/>
            <person name="Cui Y."/>
            <person name="Wang N."/>
            <person name="Chen C."/>
            <person name="Wu H."/>
            <person name="Zhao Y."/>
            <person name="Zhang J."/>
            <person name="Li Y."/>
            <person name="Zhou W."/>
            <person name="Zhang B."/>
            <person name="Hu W."/>
            <person name="Eijk M."/>
            <person name="Tang J."/>
            <person name="Witsenboer H."/>
            <person name="Zhao S."/>
            <person name="Li Z."/>
            <person name="Zhang A."/>
            <person name="Wang D."/>
            <person name="Liang C."/>
        </authorList>
    </citation>
    <scope>NUCLEOTIDE SEQUENCE [LARGE SCALE GENOMIC DNA]</scope>
    <source>
        <strain evidence="1">cv. G1812</strain>
    </source>
</reference>
<keyword evidence="2" id="KW-1185">Reference proteome</keyword>
<reference evidence="2" key="1">
    <citation type="journal article" date="2013" name="Nature">
        <title>Draft genome of the wheat A-genome progenitor Triticum urartu.</title>
        <authorList>
            <person name="Ling H.Q."/>
            <person name="Zhao S."/>
            <person name="Liu D."/>
            <person name="Wang J."/>
            <person name="Sun H."/>
            <person name="Zhang C."/>
            <person name="Fan H."/>
            <person name="Li D."/>
            <person name="Dong L."/>
            <person name="Tao Y."/>
            <person name="Gao C."/>
            <person name="Wu H."/>
            <person name="Li Y."/>
            <person name="Cui Y."/>
            <person name="Guo X."/>
            <person name="Zheng S."/>
            <person name="Wang B."/>
            <person name="Yu K."/>
            <person name="Liang Q."/>
            <person name="Yang W."/>
            <person name="Lou X."/>
            <person name="Chen J."/>
            <person name="Feng M."/>
            <person name="Jian J."/>
            <person name="Zhang X."/>
            <person name="Luo G."/>
            <person name="Jiang Y."/>
            <person name="Liu J."/>
            <person name="Wang Z."/>
            <person name="Sha Y."/>
            <person name="Zhang B."/>
            <person name="Wu H."/>
            <person name="Tang D."/>
            <person name="Shen Q."/>
            <person name="Xue P."/>
            <person name="Zou S."/>
            <person name="Wang X."/>
            <person name="Liu X."/>
            <person name="Wang F."/>
            <person name="Yang Y."/>
            <person name="An X."/>
            <person name="Dong Z."/>
            <person name="Zhang K."/>
            <person name="Zhang X."/>
            <person name="Luo M.C."/>
            <person name="Dvorak J."/>
            <person name="Tong Y."/>
            <person name="Wang J."/>
            <person name="Yang H."/>
            <person name="Li Z."/>
            <person name="Wang D."/>
            <person name="Zhang A."/>
            <person name="Wang J."/>
        </authorList>
    </citation>
    <scope>NUCLEOTIDE SEQUENCE</scope>
    <source>
        <strain evidence="2">cv. G1812</strain>
    </source>
</reference>
<protein>
    <submittedName>
        <fullName evidence="1">Uncharacterized protein</fullName>
    </submittedName>
</protein>
<dbReference type="EnsemblPlants" id="TuG1812G0200002423.01.T01">
    <property type="protein sequence ID" value="TuG1812G0200002423.01.T01.cds380064"/>
    <property type="gene ID" value="TuG1812G0200002423.01"/>
</dbReference>
<name>A0A8R7TG96_TRIUA</name>
<dbReference type="Proteomes" id="UP000015106">
    <property type="component" value="Chromosome 2"/>
</dbReference>
<sequence>MICTPKTTQRSHIPLLNSDILSAPYVTFSLLLC</sequence>